<dbReference type="Proteomes" id="UP000182235">
    <property type="component" value="Unassembled WGS sequence"/>
</dbReference>
<keyword evidence="13 15" id="KW-0753">Steroid metabolism</keyword>
<evidence type="ECO:0000256" key="7">
    <source>
        <dbReference type="ARBA" id="ARBA00022989"/>
    </source>
</evidence>
<evidence type="ECO:0000256" key="11">
    <source>
        <dbReference type="ARBA" id="ARBA00023136"/>
    </source>
</evidence>
<organism evidence="17 18">
    <name type="scientific">Emergomyces pasteurianus Ep9510</name>
    <dbReference type="NCBI Taxonomy" id="1447872"/>
    <lineage>
        <taxon>Eukaryota</taxon>
        <taxon>Fungi</taxon>
        <taxon>Dikarya</taxon>
        <taxon>Ascomycota</taxon>
        <taxon>Pezizomycotina</taxon>
        <taxon>Eurotiomycetes</taxon>
        <taxon>Eurotiomycetidae</taxon>
        <taxon>Onygenales</taxon>
        <taxon>Ajellomycetaceae</taxon>
        <taxon>Emergomyces</taxon>
    </lineage>
</organism>
<keyword evidence="12 15" id="KW-1207">Sterol metabolism</keyword>
<comment type="subcellular location">
    <subcellularLocation>
        <location evidence="1">Endoplasmic reticulum membrane</location>
        <topology evidence="1">Multi-pass membrane protein</topology>
    </subcellularLocation>
</comment>
<feature type="transmembrane region" description="Helical" evidence="15">
    <location>
        <begin position="148"/>
        <end position="169"/>
    </location>
</feature>
<feature type="transmembrane region" description="Helical" evidence="15">
    <location>
        <begin position="110"/>
        <end position="128"/>
    </location>
</feature>
<evidence type="ECO:0000256" key="12">
    <source>
        <dbReference type="ARBA" id="ARBA00023166"/>
    </source>
</evidence>
<evidence type="ECO:0000256" key="15">
    <source>
        <dbReference type="RuleBase" id="RU369120"/>
    </source>
</evidence>
<dbReference type="AlphaFoldDB" id="A0A1J9PMC5"/>
<reference evidence="17 18" key="1">
    <citation type="submission" date="2015-07" db="EMBL/GenBank/DDBJ databases">
        <title>Emmonsia species relationships and genome sequence.</title>
        <authorList>
            <consortium name="The Broad Institute Genomics Platform"/>
            <person name="Cuomo C.A."/>
            <person name="Munoz J.F."/>
            <person name="Imamovic A."/>
            <person name="Priest M.E."/>
            <person name="Young S."/>
            <person name="Clay O.K."/>
            <person name="McEwen J.G."/>
        </authorList>
    </citation>
    <scope>NUCLEOTIDE SEQUENCE [LARGE SCALE GENOMIC DNA]</scope>
    <source>
        <strain evidence="17 18">UAMH 9510</strain>
    </source>
</reference>
<dbReference type="InterPro" id="IPR018083">
    <property type="entry name" value="Sterol_reductase_CS"/>
</dbReference>
<dbReference type="OrthoDB" id="10262235at2759"/>
<dbReference type="STRING" id="1447872.A0A1J9PMC5"/>
<keyword evidence="8 15" id="KW-0560">Oxidoreductase</keyword>
<feature type="transmembrane region" description="Helical" evidence="15">
    <location>
        <begin position="50"/>
        <end position="68"/>
    </location>
</feature>
<gene>
    <name evidence="17" type="ORF">AJ78_02870</name>
</gene>
<evidence type="ECO:0000256" key="2">
    <source>
        <dbReference type="ARBA" id="ARBA00005402"/>
    </source>
</evidence>
<dbReference type="VEuPathDB" id="FungiDB:AJ78_02870"/>
<keyword evidence="4 15" id="KW-0812">Transmembrane</keyword>
<dbReference type="GO" id="GO:0050613">
    <property type="term" value="F:Delta14-sterol reductase activity"/>
    <property type="evidence" value="ECO:0007669"/>
    <property type="project" value="UniProtKB-ARBA"/>
</dbReference>
<dbReference type="GO" id="GO:0006696">
    <property type="term" value="P:ergosterol biosynthetic process"/>
    <property type="evidence" value="ECO:0007669"/>
    <property type="project" value="TreeGrafter"/>
</dbReference>
<dbReference type="PANTHER" id="PTHR21257:SF52">
    <property type="entry name" value="DELTA(14)-STEROL REDUCTASE TM7SF2"/>
    <property type="match status" value="1"/>
</dbReference>
<feature type="region of interest" description="Disordered" evidence="16">
    <location>
        <begin position="1"/>
        <end position="33"/>
    </location>
</feature>
<name>A0A1J9PMC5_9EURO</name>
<evidence type="ECO:0000313" key="18">
    <source>
        <dbReference type="Proteomes" id="UP000182235"/>
    </source>
</evidence>
<feature type="transmembrane region" description="Helical" evidence="15">
    <location>
        <begin position="357"/>
        <end position="376"/>
    </location>
</feature>
<evidence type="ECO:0000256" key="14">
    <source>
        <dbReference type="ARBA" id="ARBA00029435"/>
    </source>
</evidence>
<keyword evidence="3 15" id="KW-0444">Lipid biosynthesis</keyword>
<evidence type="ECO:0000256" key="5">
    <source>
        <dbReference type="ARBA" id="ARBA00022857"/>
    </source>
</evidence>
<evidence type="ECO:0000256" key="10">
    <source>
        <dbReference type="ARBA" id="ARBA00023098"/>
    </source>
</evidence>
<feature type="transmembrane region" description="Helical" evidence="15">
    <location>
        <begin position="465"/>
        <end position="486"/>
    </location>
</feature>
<evidence type="ECO:0000256" key="9">
    <source>
        <dbReference type="ARBA" id="ARBA00023011"/>
    </source>
</evidence>
<evidence type="ECO:0000256" key="3">
    <source>
        <dbReference type="ARBA" id="ARBA00022516"/>
    </source>
</evidence>
<comment type="similarity">
    <text evidence="2 15">Belongs to the ERG4/ERG24 family.</text>
</comment>
<sequence>MAEQTEKRVTEKKSAEKKGVEKIADAKKAPTPTPAATFEQHGYEFFGPPGTLILVIVLPILIYIFPFICNDISGCPAPSLLHPSSIVLDTLKQEVGWPENGLRGLYDTQATLYVLGYYLLLLVLQIVLPGREVDGVVLACGGRHKYKFNTFLSTVLILGGCASGTYVYGANFPVWTFLWDNYIQVITANLIISVALALFVYLRSFTAPAPGQPNPTHRELALGGNSGNPVYDFFMGRELNPRIALPIPFVSEASKIFDIKIFCEMRPGLLGWVILNLSNVAHQYKVNSGQVTISIILVTFFQAFYVIDSFYMEPAILTTMDVIMDGFGFMLSFGDLVWVPFIYSIQTRYLAVYPLDIGLQGIAMVLAVQAIGYYVFRSTNNQKNRFRTDPNDPRVKHLKYIETAAGSRLLISGWWGSARHVNYLGDWVMSWAYCLPTGVAGYLMLDHVDTITGAIEKRAIQTPEVRGWGIPVTYFFMLYFTILLIHRERRDEAKCRRKYGKDWDRYTSIVKSRIVPGIY</sequence>
<comment type="caution">
    <text evidence="17">The sequence shown here is derived from an EMBL/GenBank/DDBJ whole genome shotgun (WGS) entry which is preliminary data.</text>
</comment>
<dbReference type="GO" id="GO:0005789">
    <property type="term" value="C:endoplasmic reticulum membrane"/>
    <property type="evidence" value="ECO:0007669"/>
    <property type="project" value="UniProtKB-SubCell"/>
</dbReference>
<evidence type="ECO:0000256" key="13">
    <source>
        <dbReference type="ARBA" id="ARBA00023221"/>
    </source>
</evidence>
<dbReference type="EMBL" id="LGRN01000083">
    <property type="protein sequence ID" value="OJD17026.1"/>
    <property type="molecule type" value="Genomic_DNA"/>
</dbReference>
<evidence type="ECO:0000256" key="16">
    <source>
        <dbReference type="SAM" id="MobiDB-lite"/>
    </source>
</evidence>
<feature type="transmembrane region" description="Helical" evidence="15">
    <location>
        <begin position="181"/>
        <end position="202"/>
    </location>
</feature>
<evidence type="ECO:0000313" key="17">
    <source>
        <dbReference type="EMBL" id="OJD17026.1"/>
    </source>
</evidence>
<dbReference type="InterPro" id="IPR001171">
    <property type="entry name" value="ERG24_DHCR-like"/>
</dbReference>
<keyword evidence="9 15" id="KW-0756">Sterol biosynthesis</keyword>
<keyword evidence="6 15" id="KW-0752">Steroid biosynthesis</keyword>
<dbReference type="PANTHER" id="PTHR21257">
    <property type="entry name" value="DELTA(14)-STEROL REDUCTASE"/>
    <property type="match status" value="1"/>
</dbReference>
<dbReference type="Pfam" id="PF01222">
    <property type="entry name" value="ERG4_ERG24"/>
    <property type="match status" value="1"/>
</dbReference>
<keyword evidence="18" id="KW-1185">Reference proteome</keyword>
<keyword evidence="7 15" id="KW-1133">Transmembrane helix</keyword>
<dbReference type="FunFam" id="1.20.120.1630:FF:000008">
    <property type="entry name" value="C-14 sterol reductase"/>
    <property type="match status" value="1"/>
</dbReference>
<feature type="transmembrane region" description="Helical" evidence="15">
    <location>
        <begin position="323"/>
        <end position="345"/>
    </location>
</feature>
<evidence type="ECO:0000256" key="4">
    <source>
        <dbReference type="ARBA" id="ARBA00022692"/>
    </source>
</evidence>
<keyword evidence="5" id="KW-0521">NADP</keyword>
<accession>A0A1J9PMC5</accession>
<proteinExistence type="inferred from homology"/>
<feature type="compositionally biased region" description="Basic and acidic residues" evidence="16">
    <location>
        <begin position="1"/>
        <end position="28"/>
    </location>
</feature>
<evidence type="ECO:0000256" key="6">
    <source>
        <dbReference type="ARBA" id="ARBA00022955"/>
    </source>
</evidence>
<dbReference type="Gene3D" id="1.20.120.1630">
    <property type="match status" value="1"/>
</dbReference>
<dbReference type="PROSITE" id="PS01017">
    <property type="entry name" value="STEROL_REDUCT_1"/>
    <property type="match status" value="1"/>
</dbReference>
<evidence type="ECO:0000256" key="1">
    <source>
        <dbReference type="ARBA" id="ARBA00004477"/>
    </source>
</evidence>
<keyword evidence="11 15" id="KW-0472">Membrane</keyword>
<evidence type="ECO:0000256" key="8">
    <source>
        <dbReference type="ARBA" id="ARBA00023002"/>
    </source>
</evidence>
<dbReference type="PROSITE" id="PS01018">
    <property type="entry name" value="STEROL_REDUCT_2"/>
    <property type="match status" value="1"/>
</dbReference>
<protein>
    <recommendedName>
        <fullName evidence="15">Delta(14)-sterol reductase</fullName>
    </recommendedName>
    <alternativeName>
        <fullName evidence="15">C-14 sterol reductase</fullName>
    </alternativeName>
    <alternativeName>
        <fullName evidence="15">Sterol C14-reductase</fullName>
    </alternativeName>
</protein>
<keyword evidence="10 15" id="KW-0443">Lipid metabolism</keyword>
<feature type="transmembrane region" description="Helical" evidence="15">
    <location>
        <begin position="291"/>
        <end position="311"/>
    </location>
</feature>
<comment type="pathway">
    <text evidence="14">Steroid metabolism; ergosterol biosynthesis.</text>
</comment>